<keyword evidence="1" id="KW-0812">Transmembrane</keyword>
<dbReference type="Proteomes" id="UP000184513">
    <property type="component" value="Unassembled WGS sequence"/>
</dbReference>
<evidence type="ECO:0000313" key="2">
    <source>
        <dbReference type="EMBL" id="SHM59735.1"/>
    </source>
</evidence>
<evidence type="ECO:0000313" key="3">
    <source>
        <dbReference type="Proteomes" id="UP000184513"/>
    </source>
</evidence>
<gene>
    <name evidence="2" type="ORF">SAMN04488057_102274</name>
</gene>
<proteinExistence type="predicted"/>
<keyword evidence="3" id="KW-1185">Reference proteome</keyword>
<dbReference type="STRING" id="388280.SAMN04488057_102274"/>
<protein>
    <submittedName>
        <fullName evidence="2">Outer membrane protein beta-barrel domain-containing protein</fullName>
    </submittedName>
</protein>
<accession>A0A1M7K3E0</accession>
<name>A0A1M7K3E0_9BACT</name>
<dbReference type="RefSeq" id="WP_073092437.1">
    <property type="nucleotide sequence ID" value="NZ_FRCY01000002.1"/>
</dbReference>
<dbReference type="EMBL" id="FRCY01000002">
    <property type="protein sequence ID" value="SHM59735.1"/>
    <property type="molecule type" value="Genomic_DNA"/>
</dbReference>
<organism evidence="2 3">
    <name type="scientific">Cyclobacterium lianum</name>
    <dbReference type="NCBI Taxonomy" id="388280"/>
    <lineage>
        <taxon>Bacteria</taxon>
        <taxon>Pseudomonadati</taxon>
        <taxon>Bacteroidota</taxon>
        <taxon>Cytophagia</taxon>
        <taxon>Cytophagales</taxon>
        <taxon>Cyclobacteriaceae</taxon>
        <taxon>Cyclobacterium</taxon>
    </lineage>
</organism>
<keyword evidence="1" id="KW-0472">Membrane</keyword>
<evidence type="ECO:0000256" key="1">
    <source>
        <dbReference type="SAM" id="Phobius"/>
    </source>
</evidence>
<reference evidence="2 3" key="1">
    <citation type="submission" date="2016-11" db="EMBL/GenBank/DDBJ databases">
        <authorList>
            <person name="Jaros S."/>
            <person name="Januszkiewicz K."/>
            <person name="Wedrychowicz H."/>
        </authorList>
    </citation>
    <scope>NUCLEOTIDE SEQUENCE [LARGE SCALE GENOMIC DNA]</scope>
    <source>
        <strain evidence="2 3">CGMCC 1.6102</strain>
    </source>
</reference>
<sequence>MKEQFDKKLAEKIKASFSNHEEPYDPQAWEKFSRAYFRPEKKPWLIYWPFFTAGIAASLLLFLIYFPKQEQIDRQVRSFSDSIAIEDVPFQGNRETEIEEEARADEGQPKIENIEKALAGSQAASANVEPGKVQEADFDRSETILPEVYPTPSLLKSFTESWEKFQTAMAQKMENVPLFAGQTNEQPIEDLALTEKDAAKIIEQWKEGEGEQETEVKNVQPFKLGLMLSPQASSNPVSGMNLGAGLMSEISLSNKFKLDFGLAYASQSLAPQNMQTMSEAASPAFDMRANSNIIDADYQLNFASLDIPVNLKYKVYDKNQTGIYLITGLSSMVYLEQNTVETIQAQSLFSANSTAGYLEYTPNVQKFSNVIAPQSGERNSDLAGLLNISFGYEYQLNNEFYLSFEPFYKLPLGGLTFADQQFSIGGVNLRMNFNLKNK</sequence>
<dbReference type="OrthoDB" id="1419682at2"/>
<feature type="transmembrane region" description="Helical" evidence="1">
    <location>
        <begin position="44"/>
        <end position="66"/>
    </location>
</feature>
<dbReference type="AlphaFoldDB" id="A0A1M7K3E0"/>
<keyword evidence="1" id="KW-1133">Transmembrane helix</keyword>